<feature type="domain" description="Response regulatory" evidence="5">
    <location>
        <begin position="9"/>
        <end position="125"/>
    </location>
</feature>
<dbReference type="PROSITE" id="PS50043">
    <property type="entry name" value="HTH_LUXR_2"/>
    <property type="match status" value="1"/>
</dbReference>
<dbReference type="Pfam" id="PF00196">
    <property type="entry name" value="GerE"/>
    <property type="match status" value="1"/>
</dbReference>
<dbReference type="SMART" id="SM00421">
    <property type="entry name" value="HTH_LUXR"/>
    <property type="match status" value="1"/>
</dbReference>
<dbReference type="PROSITE" id="PS50110">
    <property type="entry name" value="RESPONSE_REGULATORY"/>
    <property type="match status" value="1"/>
</dbReference>
<proteinExistence type="predicted"/>
<dbReference type="RefSeq" id="WP_316698612.1">
    <property type="nucleotide sequence ID" value="NZ_CP136336.1"/>
</dbReference>
<dbReference type="InterPro" id="IPR001789">
    <property type="entry name" value="Sig_transdc_resp-reg_receiver"/>
</dbReference>
<dbReference type="PANTHER" id="PTHR43214">
    <property type="entry name" value="TWO-COMPONENT RESPONSE REGULATOR"/>
    <property type="match status" value="1"/>
</dbReference>
<dbReference type="Gene3D" id="3.40.50.2300">
    <property type="match status" value="1"/>
</dbReference>
<dbReference type="CDD" id="cd17535">
    <property type="entry name" value="REC_NarL-like"/>
    <property type="match status" value="1"/>
</dbReference>
<gene>
    <name evidence="6" type="ORF">RXV79_15035</name>
</gene>
<dbReference type="PANTHER" id="PTHR43214:SF43">
    <property type="entry name" value="TWO-COMPONENT RESPONSE REGULATOR"/>
    <property type="match status" value="1"/>
</dbReference>
<keyword evidence="1 3" id="KW-0597">Phosphoprotein</keyword>
<dbReference type="SMART" id="SM00448">
    <property type="entry name" value="REC"/>
    <property type="match status" value="1"/>
</dbReference>
<evidence type="ECO:0000259" key="5">
    <source>
        <dbReference type="PROSITE" id="PS50110"/>
    </source>
</evidence>
<feature type="domain" description="HTH luxR-type" evidence="4">
    <location>
        <begin position="153"/>
        <end position="218"/>
    </location>
</feature>
<dbReference type="SUPFAM" id="SSF52172">
    <property type="entry name" value="CheY-like"/>
    <property type="match status" value="1"/>
</dbReference>
<dbReference type="InterPro" id="IPR011006">
    <property type="entry name" value="CheY-like_superfamily"/>
</dbReference>
<dbReference type="CDD" id="cd06170">
    <property type="entry name" value="LuxR_C_like"/>
    <property type="match status" value="1"/>
</dbReference>
<evidence type="ECO:0000256" key="2">
    <source>
        <dbReference type="ARBA" id="ARBA00023125"/>
    </source>
</evidence>
<organism evidence="6 7">
    <name type="scientific">Piscinibacter gummiphilus</name>
    <dbReference type="NCBI Taxonomy" id="946333"/>
    <lineage>
        <taxon>Bacteria</taxon>
        <taxon>Pseudomonadati</taxon>
        <taxon>Pseudomonadota</taxon>
        <taxon>Betaproteobacteria</taxon>
        <taxon>Burkholderiales</taxon>
        <taxon>Sphaerotilaceae</taxon>
        <taxon>Piscinibacter</taxon>
    </lineage>
</organism>
<accession>A0ABZ0CTF0</accession>
<evidence type="ECO:0000256" key="1">
    <source>
        <dbReference type="ARBA" id="ARBA00022553"/>
    </source>
</evidence>
<keyword evidence="2" id="KW-0238">DNA-binding</keyword>
<dbReference type="Pfam" id="PF00072">
    <property type="entry name" value="Response_reg"/>
    <property type="match status" value="1"/>
</dbReference>
<feature type="modified residue" description="4-aspartylphosphate" evidence="3">
    <location>
        <position position="60"/>
    </location>
</feature>
<dbReference type="InterPro" id="IPR039420">
    <property type="entry name" value="WalR-like"/>
</dbReference>
<evidence type="ECO:0000313" key="6">
    <source>
        <dbReference type="EMBL" id="WOB06240.1"/>
    </source>
</evidence>
<reference evidence="6 7" key="1">
    <citation type="submission" date="2023-10" db="EMBL/GenBank/DDBJ databases">
        <title>Bacteria for the degradation of biodegradable plastic PBAT(Polybutylene adipate terephthalate).</title>
        <authorList>
            <person name="Weon H.-Y."/>
            <person name="Yeon J."/>
        </authorList>
    </citation>
    <scope>NUCLEOTIDE SEQUENCE [LARGE SCALE GENOMIC DNA]</scope>
    <source>
        <strain evidence="6 7">SBD 7-3</strain>
    </source>
</reference>
<dbReference type="Proteomes" id="UP001303946">
    <property type="component" value="Chromosome"/>
</dbReference>
<dbReference type="InterPro" id="IPR000792">
    <property type="entry name" value="Tscrpt_reg_LuxR_C"/>
</dbReference>
<dbReference type="PRINTS" id="PR00038">
    <property type="entry name" value="HTHLUXR"/>
</dbReference>
<dbReference type="InterPro" id="IPR016032">
    <property type="entry name" value="Sig_transdc_resp-reg_C-effctor"/>
</dbReference>
<protein>
    <submittedName>
        <fullName evidence="6">Response regulator transcription factor</fullName>
    </submittedName>
</protein>
<evidence type="ECO:0000256" key="3">
    <source>
        <dbReference type="PROSITE-ProRule" id="PRU00169"/>
    </source>
</evidence>
<name>A0ABZ0CTF0_9BURK</name>
<keyword evidence="7" id="KW-1185">Reference proteome</keyword>
<dbReference type="PROSITE" id="PS00622">
    <property type="entry name" value="HTH_LUXR_1"/>
    <property type="match status" value="1"/>
</dbReference>
<dbReference type="InterPro" id="IPR058245">
    <property type="entry name" value="NreC/VraR/RcsB-like_REC"/>
</dbReference>
<evidence type="ECO:0000259" key="4">
    <source>
        <dbReference type="PROSITE" id="PS50043"/>
    </source>
</evidence>
<sequence length="223" mass="24248">MNADTKKTRVLIVDDHPILRHGIAQLVGRESDFEACSEAGTVDEALAVLADQPADVAIVDLSLEEQSGLELIRRAKARHPALQCLVLSMHDERLHAERALRAGARGYLMKQEATRKIVAALRQVRAGRIYLSETVASEILTRLASGNERSDPAGGAVGGLSDREMEVLRLIGRGLKTGEIARSLHRSVHTIETHRANIKRKLGLRTSGDLARAAFKLSEPAAC</sequence>
<evidence type="ECO:0000313" key="7">
    <source>
        <dbReference type="Proteomes" id="UP001303946"/>
    </source>
</evidence>
<dbReference type="SUPFAM" id="SSF46894">
    <property type="entry name" value="C-terminal effector domain of the bipartite response regulators"/>
    <property type="match status" value="1"/>
</dbReference>
<dbReference type="EMBL" id="CP136336">
    <property type="protein sequence ID" value="WOB06240.1"/>
    <property type="molecule type" value="Genomic_DNA"/>
</dbReference>